<dbReference type="Pfam" id="PF00456">
    <property type="entry name" value="Transketolase_N"/>
    <property type="match status" value="1"/>
</dbReference>
<dbReference type="Gene3D" id="3.40.50.970">
    <property type="match status" value="1"/>
</dbReference>
<comment type="similarity">
    <text evidence="2">Belongs to the transketolase family.</text>
</comment>
<evidence type="ECO:0000313" key="6">
    <source>
        <dbReference type="Proteomes" id="UP001232493"/>
    </source>
</evidence>
<dbReference type="RefSeq" id="WP_205100654.1">
    <property type="nucleotide sequence ID" value="NZ_CP069362.1"/>
</dbReference>
<evidence type="ECO:0000256" key="3">
    <source>
        <dbReference type="ARBA" id="ARBA00023052"/>
    </source>
</evidence>
<dbReference type="CDD" id="cd02012">
    <property type="entry name" value="TPP_TK"/>
    <property type="match status" value="1"/>
</dbReference>
<proteinExistence type="inferred from homology"/>
<comment type="cofactor">
    <cofactor evidence="1">
        <name>thiamine diphosphate</name>
        <dbReference type="ChEBI" id="CHEBI:58937"/>
    </cofactor>
</comment>
<evidence type="ECO:0000313" key="5">
    <source>
        <dbReference type="EMBL" id="WGS65617.1"/>
    </source>
</evidence>
<accession>A0ABY8PSK9</accession>
<dbReference type="Proteomes" id="UP001232493">
    <property type="component" value="Chromosome"/>
</dbReference>
<keyword evidence="3" id="KW-0786">Thiamine pyrophosphate</keyword>
<organism evidence="5 6">
    <name type="scientific">Marinitoga aeolica</name>
    <dbReference type="NCBI Taxonomy" id="2809031"/>
    <lineage>
        <taxon>Bacteria</taxon>
        <taxon>Thermotogati</taxon>
        <taxon>Thermotogota</taxon>
        <taxon>Thermotogae</taxon>
        <taxon>Petrotogales</taxon>
        <taxon>Petrotogaceae</taxon>
        <taxon>Marinitoga</taxon>
    </lineage>
</organism>
<dbReference type="SUPFAM" id="SSF52518">
    <property type="entry name" value="Thiamin diphosphate-binding fold (THDP-binding)"/>
    <property type="match status" value="1"/>
</dbReference>
<dbReference type="PANTHER" id="PTHR47514:SF1">
    <property type="entry name" value="TRANSKETOLASE N-TERMINAL SECTION-RELATED"/>
    <property type="match status" value="1"/>
</dbReference>
<feature type="domain" description="Transketolase N-terminal" evidence="4">
    <location>
        <begin position="12"/>
        <end position="267"/>
    </location>
</feature>
<dbReference type="InterPro" id="IPR005474">
    <property type="entry name" value="Transketolase_N"/>
</dbReference>
<reference evidence="5 6" key="1">
    <citation type="submission" date="2021-02" db="EMBL/GenBank/DDBJ databases">
        <title>Characterization of Marinitoga sp. nov. str. BP5-C20A.</title>
        <authorList>
            <person name="Erauso G."/>
            <person name="Postec A."/>
        </authorList>
    </citation>
    <scope>NUCLEOTIDE SEQUENCE [LARGE SCALE GENOMIC DNA]</scope>
    <source>
        <strain evidence="5 6">BP5-C20A</strain>
    </source>
</reference>
<evidence type="ECO:0000256" key="2">
    <source>
        <dbReference type="ARBA" id="ARBA00007131"/>
    </source>
</evidence>
<gene>
    <name evidence="5" type="ORF">JRV97_03425</name>
</gene>
<dbReference type="PANTHER" id="PTHR47514">
    <property type="entry name" value="TRANSKETOLASE N-TERMINAL SECTION-RELATED"/>
    <property type="match status" value="1"/>
</dbReference>
<protein>
    <submittedName>
        <fullName evidence="5">Transketolase</fullName>
    </submittedName>
</protein>
<sequence length="281" mass="31631">MNKEKKIFLMKKANLIRQNIIKAIGTLGVGHVGGSMSLAEVLAVLYYSEMKIKEGEPNWEERDRLVLSKGHAGPALYSVFADIGYIPEEWLYTLNQPNTKLPSHCDRLVTPGIDMTSGSLGQGLSAAIGMAIALKLDKKDNYVYCIMGDGEIQEGQIWEAAMYGGNRKLDNLIAFVDYNKMQIDGKTDEINSIEPLVEKWESFNWHVQSINGHDVEEIDEAIKIAKDKKDKTSVIILNTIKGKGAYFAENKLSSHNMPLTKEEMEKALELLRNEVKEYDFR</sequence>
<dbReference type="InterPro" id="IPR029061">
    <property type="entry name" value="THDP-binding"/>
</dbReference>
<evidence type="ECO:0000259" key="4">
    <source>
        <dbReference type="Pfam" id="PF00456"/>
    </source>
</evidence>
<name>A0ABY8PSK9_9BACT</name>
<evidence type="ECO:0000256" key="1">
    <source>
        <dbReference type="ARBA" id="ARBA00001964"/>
    </source>
</evidence>
<keyword evidence="6" id="KW-1185">Reference proteome</keyword>
<dbReference type="EMBL" id="CP069362">
    <property type="protein sequence ID" value="WGS65617.1"/>
    <property type="molecule type" value="Genomic_DNA"/>
</dbReference>